<protein>
    <recommendedName>
        <fullName evidence="16">FAD-binding FR-type domain-containing protein</fullName>
    </recommendedName>
</protein>
<feature type="transmembrane region" description="Helical" evidence="14">
    <location>
        <begin position="228"/>
        <end position="248"/>
    </location>
</feature>
<dbReference type="PROSITE" id="PS51384">
    <property type="entry name" value="FAD_FR"/>
    <property type="match status" value="1"/>
</dbReference>
<feature type="transmembrane region" description="Helical" evidence="14">
    <location>
        <begin position="375"/>
        <end position="392"/>
    </location>
</feature>
<dbReference type="InterPro" id="IPR051410">
    <property type="entry name" value="Ferric/Cupric_Reductase"/>
</dbReference>
<comment type="caution">
    <text evidence="17">The sequence shown here is derived from an EMBL/GenBank/DDBJ whole genome shotgun (WGS) entry which is preliminary data.</text>
</comment>
<comment type="similarity">
    <text evidence="2">Belongs to the ferric reductase (FRE) family.</text>
</comment>
<evidence type="ECO:0000313" key="18">
    <source>
        <dbReference type="Proteomes" id="UP000449547"/>
    </source>
</evidence>
<dbReference type="GeneID" id="54783010"/>
<evidence type="ECO:0000256" key="5">
    <source>
        <dbReference type="ARBA" id="ARBA00022692"/>
    </source>
</evidence>
<keyword evidence="5 14" id="KW-0812">Transmembrane</keyword>
<evidence type="ECO:0000256" key="8">
    <source>
        <dbReference type="ARBA" id="ARBA00022989"/>
    </source>
</evidence>
<keyword evidence="18" id="KW-1185">Reference proteome</keyword>
<keyword evidence="3" id="KW-0813">Transport</keyword>
<keyword evidence="9" id="KW-0560">Oxidoreductase</keyword>
<accession>A0A642UHN6</accession>
<dbReference type="InterPro" id="IPR013130">
    <property type="entry name" value="Fe3_Rdtase_TM_dom"/>
</dbReference>
<feature type="transmembrane region" description="Helical" evidence="14">
    <location>
        <begin position="349"/>
        <end position="368"/>
    </location>
</feature>
<dbReference type="SFLD" id="SFLDG01168">
    <property type="entry name" value="Ferric_reductase_subgroup_(FRE"/>
    <property type="match status" value="1"/>
</dbReference>
<dbReference type="Proteomes" id="UP000449547">
    <property type="component" value="Unassembled WGS sequence"/>
</dbReference>
<dbReference type="SUPFAM" id="SSF52343">
    <property type="entry name" value="Ferredoxin reductase-like, C-terminal NADP-linked domain"/>
    <property type="match status" value="1"/>
</dbReference>
<evidence type="ECO:0000256" key="11">
    <source>
        <dbReference type="ARBA" id="ARBA00023136"/>
    </source>
</evidence>
<keyword evidence="6" id="KW-0274">FAD</keyword>
<evidence type="ECO:0000256" key="7">
    <source>
        <dbReference type="ARBA" id="ARBA00022982"/>
    </source>
</evidence>
<evidence type="ECO:0000256" key="14">
    <source>
        <dbReference type="SAM" id="Phobius"/>
    </source>
</evidence>
<dbReference type="InterPro" id="IPR039261">
    <property type="entry name" value="FNR_nucleotide-bd"/>
</dbReference>
<keyword evidence="10" id="KW-0406">Ion transport</keyword>
<feature type="signal peptide" evidence="15">
    <location>
        <begin position="1"/>
        <end position="20"/>
    </location>
</feature>
<organism evidence="17 18">
    <name type="scientific">Diutina rugosa</name>
    <name type="common">Yeast</name>
    <name type="synonym">Candida rugosa</name>
    <dbReference type="NCBI Taxonomy" id="5481"/>
    <lineage>
        <taxon>Eukaryota</taxon>
        <taxon>Fungi</taxon>
        <taxon>Dikarya</taxon>
        <taxon>Ascomycota</taxon>
        <taxon>Saccharomycotina</taxon>
        <taxon>Pichiomycetes</taxon>
        <taxon>Debaryomycetaceae</taxon>
        <taxon>Diutina</taxon>
    </lineage>
</organism>
<dbReference type="GO" id="GO:0005886">
    <property type="term" value="C:plasma membrane"/>
    <property type="evidence" value="ECO:0007669"/>
    <property type="project" value="TreeGrafter"/>
</dbReference>
<dbReference type="OrthoDB" id="4494341at2759"/>
<evidence type="ECO:0000259" key="16">
    <source>
        <dbReference type="PROSITE" id="PS51384"/>
    </source>
</evidence>
<evidence type="ECO:0000313" key="17">
    <source>
        <dbReference type="EMBL" id="KAA8899337.1"/>
    </source>
</evidence>
<evidence type="ECO:0000256" key="9">
    <source>
        <dbReference type="ARBA" id="ARBA00023002"/>
    </source>
</evidence>
<keyword evidence="8 14" id="KW-1133">Transmembrane helix</keyword>
<evidence type="ECO:0000256" key="6">
    <source>
        <dbReference type="ARBA" id="ARBA00022827"/>
    </source>
</evidence>
<dbReference type="CDD" id="cd06186">
    <property type="entry name" value="NOX_Duox_like_FAD_NADP"/>
    <property type="match status" value="1"/>
</dbReference>
<keyword evidence="12" id="KW-0325">Glycoprotein</keyword>
<dbReference type="GO" id="GO:0015677">
    <property type="term" value="P:copper ion import"/>
    <property type="evidence" value="ECO:0007669"/>
    <property type="project" value="TreeGrafter"/>
</dbReference>
<comment type="subcellular location">
    <subcellularLocation>
        <location evidence="1">Membrane</location>
        <topology evidence="1">Multi-pass membrane protein</topology>
    </subcellularLocation>
</comment>
<name>A0A642UHN6_DIURU</name>
<reference evidence="17 18" key="1">
    <citation type="submission" date="2019-07" db="EMBL/GenBank/DDBJ databases">
        <title>Genome assembly of two rare yeast pathogens: Diutina rugosa and Trichomonascus ciferrii.</title>
        <authorList>
            <person name="Mixao V."/>
            <person name="Saus E."/>
            <person name="Hansen A."/>
            <person name="Lass-Flor C."/>
            <person name="Gabaldon T."/>
        </authorList>
    </citation>
    <scope>NUCLEOTIDE SEQUENCE [LARGE SCALE GENOMIC DNA]</scope>
    <source>
        <strain evidence="17 18">CBS 613</strain>
    </source>
</reference>
<evidence type="ECO:0000256" key="12">
    <source>
        <dbReference type="ARBA" id="ARBA00023180"/>
    </source>
</evidence>
<proteinExistence type="inferred from homology"/>
<gene>
    <name evidence="17" type="ORF">DIURU_004359</name>
</gene>
<dbReference type="RefSeq" id="XP_034010851.1">
    <property type="nucleotide sequence ID" value="XM_034157223.1"/>
</dbReference>
<dbReference type="AlphaFoldDB" id="A0A642UHN6"/>
<keyword evidence="11 14" id="KW-0472">Membrane</keyword>
<evidence type="ECO:0000256" key="10">
    <source>
        <dbReference type="ARBA" id="ARBA00023065"/>
    </source>
</evidence>
<evidence type="ECO:0000256" key="1">
    <source>
        <dbReference type="ARBA" id="ARBA00004141"/>
    </source>
</evidence>
<dbReference type="Pfam" id="PF08030">
    <property type="entry name" value="NAD_binding_6"/>
    <property type="match status" value="1"/>
</dbReference>
<feature type="domain" description="FAD-binding FR-type" evidence="16">
    <location>
        <begin position="409"/>
        <end position="531"/>
    </location>
</feature>
<sequence length="704" mass="79882">MVSLSASLYVLAAMVSVAEAAPWQHYHRVNLAVSGCQALIKTQNAGWKAKNFCQTKNQPALGSMAWCLENSPNDGAKQRFLELCESDNNVTLTMSQLDDAYTNASSYLVTNPVKSVEGYNLSIPAPFPIKFTEAQYTGAYTAAVERYINYNYAVWFGIGMLSYWFGIMFIAGLYRLTKFVVPRLFQKLHNPVINKYRKYVTLPALFANQHVNPEIRGRWFCWLVPTRWEALMVAGYLVLVITFNAWGYKYSPDNVYFKTAGKLRAKETANRTGITALWLIPQLVLFAGRNNFMQWVTGWSYSRFVYIHKWIARCAVVLVLVHGVAYTISAGGVNSEKYQSWMTEDYVRWGIVALVCGGLLVFHSLFFFRYLNYEIFLGSHILFAVFFIIGGWRHADNRGYGQYMYAAVAVWGFDRAVRLGRLCAFGIRRAQVQLVGGDTLRVTTPRPKWWLPQPGCHAFIHFVRPTMFWQSHPFTVVDHATDADGEGTMTLYLKVKGGVTHGLYKYLQKCPGQKAEIPVTVEGPYGTRIPLDRYDNAVFVTGGHGIPGLYYQARDIVSKQGKTRVKFYWIIRHYSAIEWFYHELQQLNNDRVDTVIYVTQPSDLLTPIGTNTSESESSDEKKSDADPSVDYVALLKSRLDFVEFREGRPSPDELVATECREAQGSIAFTTCGSGTLVDATRKAIADNFELAKGRVDYYEQAQIW</sequence>
<dbReference type="InterPro" id="IPR017927">
    <property type="entry name" value="FAD-bd_FR_type"/>
</dbReference>
<dbReference type="Pfam" id="PF08022">
    <property type="entry name" value="FAD_binding_8"/>
    <property type="match status" value="1"/>
</dbReference>
<feature type="chain" id="PRO_5025058805" description="FAD-binding FR-type domain-containing protein" evidence="15">
    <location>
        <begin position="21"/>
        <end position="704"/>
    </location>
</feature>
<dbReference type="GO" id="GO:0006879">
    <property type="term" value="P:intracellular iron ion homeostasis"/>
    <property type="evidence" value="ECO:0007669"/>
    <property type="project" value="TreeGrafter"/>
</dbReference>
<keyword evidence="15" id="KW-0732">Signal</keyword>
<dbReference type="InterPro" id="IPR013121">
    <property type="entry name" value="Fe_red_NAD-bd_6"/>
</dbReference>
<dbReference type="Gene3D" id="3.40.50.80">
    <property type="entry name" value="Nucleotide-binding domain of ferredoxin-NADP reductase (FNR) module"/>
    <property type="match status" value="1"/>
</dbReference>
<dbReference type="PANTHER" id="PTHR32361:SF9">
    <property type="entry name" value="FERRIC REDUCTASE TRANSMEMBRANE COMPONENT 3-RELATED"/>
    <property type="match status" value="1"/>
</dbReference>
<dbReference type="EMBL" id="SWFT01000124">
    <property type="protein sequence ID" value="KAA8899337.1"/>
    <property type="molecule type" value="Genomic_DNA"/>
</dbReference>
<feature type="transmembrane region" description="Helical" evidence="14">
    <location>
        <begin position="152"/>
        <end position="174"/>
    </location>
</feature>
<feature type="transmembrane region" description="Helical" evidence="14">
    <location>
        <begin position="310"/>
        <end position="329"/>
    </location>
</feature>
<evidence type="ECO:0000256" key="15">
    <source>
        <dbReference type="SAM" id="SignalP"/>
    </source>
</evidence>
<dbReference type="Pfam" id="PF01794">
    <property type="entry name" value="Ferric_reduct"/>
    <property type="match status" value="1"/>
</dbReference>
<feature type="region of interest" description="Disordered" evidence="13">
    <location>
        <begin position="607"/>
        <end position="626"/>
    </location>
</feature>
<dbReference type="VEuPathDB" id="FungiDB:DIURU_004359"/>
<evidence type="ECO:0000256" key="4">
    <source>
        <dbReference type="ARBA" id="ARBA00022630"/>
    </source>
</evidence>
<dbReference type="GO" id="GO:0000293">
    <property type="term" value="F:ferric-chelate reductase activity"/>
    <property type="evidence" value="ECO:0007669"/>
    <property type="project" value="UniProtKB-ARBA"/>
</dbReference>
<dbReference type="SFLD" id="SFLDS00052">
    <property type="entry name" value="Ferric_Reductase_Domain"/>
    <property type="match status" value="1"/>
</dbReference>
<evidence type="ECO:0000256" key="3">
    <source>
        <dbReference type="ARBA" id="ARBA00022448"/>
    </source>
</evidence>
<evidence type="ECO:0000256" key="13">
    <source>
        <dbReference type="SAM" id="MobiDB-lite"/>
    </source>
</evidence>
<dbReference type="InterPro" id="IPR013112">
    <property type="entry name" value="FAD-bd_8"/>
</dbReference>
<keyword evidence="4" id="KW-0285">Flavoprotein</keyword>
<evidence type="ECO:0000256" key="2">
    <source>
        <dbReference type="ARBA" id="ARBA00006278"/>
    </source>
</evidence>
<dbReference type="GO" id="GO:0006826">
    <property type="term" value="P:iron ion transport"/>
    <property type="evidence" value="ECO:0007669"/>
    <property type="project" value="TreeGrafter"/>
</dbReference>
<keyword evidence="7" id="KW-0249">Electron transport</keyword>
<dbReference type="OMA" id="WVIRHYR"/>
<dbReference type="PANTHER" id="PTHR32361">
    <property type="entry name" value="FERRIC/CUPRIC REDUCTASE TRANSMEMBRANE COMPONENT"/>
    <property type="match status" value="1"/>
</dbReference>